<organism evidence="7 8">
    <name type="scientific">Elasticomyces elasticus</name>
    <dbReference type="NCBI Taxonomy" id="574655"/>
    <lineage>
        <taxon>Eukaryota</taxon>
        <taxon>Fungi</taxon>
        <taxon>Dikarya</taxon>
        <taxon>Ascomycota</taxon>
        <taxon>Pezizomycotina</taxon>
        <taxon>Dothideomycetes</taxon>
        <taxon>Dothideomycetidae</taxon>
        <taxon>Mycosphaerellales</taxon>
        <taxon>Teratosphaeriaceae</taxon>
        <taxon>Elasticomyces</taxon>
    </lineage>
</organism>
<dbReference type="AlphaFoldDB" id="A0AAN7WGY9"/>
<dbReference type="InterPro" id="IPR050815">
    <property type="entry name" value="TF_fung"/>
</dbReference>
<dbReference type="EMBL" id="JAVRQU010000003">
    <property type="protein sequence ID" value="KAK5704902.1"/>
    <property type="molecule type" value="Genomic_DNA"/>
</dbReference>
<keyword evidence="4" id="KW-0804">Transcription</keyword>
<name>A0AAN7WGY9_9PEZI</name>
<dbReference type="GO" id="GO:0005634">
    <property type="term" value="C:nucleus"/>
    <property type="evidence" value="ECO:0007669"/>
    <property type="project" value="UniProtKB-SubCell"/>
</dbReference>
<dbReference type="GO" id="GO:0000981">
    <property type="term" value="F:DNA-binding transcription factor activity, RNA polymerase II-specific"/>
    <property type="evidence" value="ECO:0007669"/>
    <property type="project" value="InterPro"/>
</dbReference>
<dbReference type="PANTHER" id="PTHR47338:SF27">
    <property type="entry name" value="ZN(II)2CYS6 TRANSCRIPTION FACTOR (EUROFUNG)"/>
    <property type="match status" value="1"/>
</dbReference>
<protein>
    <recommendedName>
        <fullName evidence="9">Transcription factor domain-containing protein</fullName>
    </recommendedName>
</protein>
<dbReference type="PANTHER" id="PTHR47338">
    <property type="entry name" value="ZN(II)2CYS6 TRANSCRIPTION FACTOR (EUROFUNG)-RELATED"/>
    <property type="match status" value="1"/>
</dbReference>
<keyword evidence="5" id="KW-0539">Nucleus</keyword>
<comment type="subcellular location">
    <subcellularLocation>
        <location evidence="1">Nucleus</location>
    </subcellularLocation>
</comment>
<gene>
    <name evidence="7" type="ORF">LTR97_002013</name>
</gene>
<reference evidence="7" key="1">
    <citation type="submission" date="2023-08" db="EMBL/GenBank/DDBJ databases">
        <title>Black Yeasts Isolated from many extreme environments.</title>
        <authorList>
            <person name="Coleine C."/>
            <person name="Stajich J.E."/>
            <person name="Selbmann L."/>
        </authorList>
    </citation>
    <scope>NUCLEOTIDE SEQUENCE</scope>
    <source>
        <strain evidence="7">CCFEE 5810</strain>
    </source>
</reference>
<feature type="compositionally biased region" description="Basic and acidic residues" evidence="6">
    <location>
        <begin position="15"/>
        <end position="24"/>
    </location>
</feature>
<comment type="caution">
    <text evidence="7">The sequence shown here is derived from an EMBL/GenBank/DDBJ whole genome shotgun (WGS) entry which is preliminary data.</text>
</comment>
<dbReference type="GO" id="GO:0006351">
    <property type="term" value="P:DNA-templated transcription"/>
    <property type="evidence" value="ECO:0007669"/>
    <property type="project" value="InterPro"/>
</dbReference>
<evidence type="ECO:0000313" key="7">
    <source>
        <dbReference type="EMBL" id="KAK5704902.1"/>
    </source>
</evidence>
<evidence type="ECO:0000256" key="4">
    <source>
        <dbReference type="ARBA" id="ARBA00023163"/>
    </source>
</evidence>
<evidence type="ECO:0000256" key="1">
    <source>
        <dbReference type="ARBA" id="ARBA00004123"/>
    </source>
</evidence>
<proteinExistence type="predicted"/>
<evidence type="ECO:0008006" key="9">
    <source>
        <dbReference type="Google" id="ProtNLM"/>
    </source>
</evidence>
<keyword evidence="3" id="KW-0805">Transcription regulation</keyword>
<dbReference type="GO" id="GO:0008270">
    <property type="term" value="F:zinc ion binding"/>
    <property type="evidence" value="ECO:0007669"/>
    <property type="project" value="InterPro"/>
</dbReference>
<dbReference type="GO" id="GO:0003677">
    <property type="term" value="F:DNA binding"/>
    <property type="evidence" value="ECO:0007669"/>
    <property type="project" value="InterPro"/>
</dbReference>
<accession>A0AAN7WGY9</accession>
<evidence type="ECO:0000256" key="5">
    <source>
        <dbReference type="ARBA" id="ARBA00023242"/>
    </source>
</evidence>
<keyword evidence="2" id="KW-0479">Metal-binding</keyword>
<evidence type="ECO:0000256" key="3">
    <source>
        <dbReference type="ARBA" id="ARBA00023015"/>
    </source>
</evidence>
<evidence type="ECO:0000256" key="6">
    <source>
        <dbReference type="SAM" id="MobiDB-lite"/>
    </source>
</evidence>
<evidence type="ECO:0000313" key="8">
    <source>
        <dbReference type="Proteomes" id="UP001310594"/>
    </source>
</evidence>
<feature type="region of interest" description="Disordered" evidence="6">
    <location>
        <begin position="1"/>
        <end position="34"/>
    </location>
</feature>
<dbReference type="Proteomes" id="UP001310594">
    <property type="component" value="Unassembled WGS sequence"/>
</dbReference>
<evidence type="ECO:0000256" key="2">
    <source>
        <dbReference type="ARBA" id="ARBA00022723"/>
    </source>
</evidence>
<dbReference type="CDD" id="cd12148">
    <property type="entry name" value="fungal_TF_MHR"/>
    <property type="match status" value="1"/>
</dbReference>
<sequence>MPSAGAAPRIVPQARRQEDSDLERPATAQARPSLATNPYDHTQVAYLGIPRPLVGELVAAYFDNVANASLLLHKRSFLDSLHTGNVAPHVLLSVCASGANFYQDCNGFASLRTQGFMTEWAQRAGKLAFSEIETFNKDLAVTFLNLSMYWYSQGSWKISSLHRADALPPANGFHSLWINGAGDVQQQQQQVQSWEAEAQRRRFWAWYIMHCHDGERSSDVEPVADIQSLPLPWCEEDFVAGNLRAPAADLTCSEGSTSLFAGLVKIATMWSSAVHLIKAPQAKLTSDRLAKIHAFDDKVTSWWQSLPSIFKMTSQEPIALRTDNYPLILLLNLFYHQILCVLHASIVPLFCWTEGDNGWASARQLSAQIAFEHAKAVSALITATLSSPQRLSAMPTFVAYAAYGGCAIQIPFIWSSNAMVRHQAQANVRSNIRMIYAMAEYWKFAALLSVHVRCLYNIHKQNPPAIENEPKYVDVHKLTEFRIESLYARVSILEFLGILRRGRGSYTEPGEETTDLGIRQNRSEADTMTEWPAIDDFNALTDPAAQITAPIDERLNFSTLIQNQQWNLIPPDSTGVDASSSVLDMGNLGSEMTGNLQSEYSFGDLDIDGWTFDPFTST</sequence>